<evidence type="ECO:0000256" key="1">
    <source>
        <dbReference type="SAM" id="MobiDB-lite"/>
    </source>
</evidence>
<feature type="region of interest" description="Disordered" evidence="1">
    <location>
        <begin position="272"/>
        <end position="296"/>
    </location>
</feature>
<sequence length="296" mass="33612">MVKTTKITMEEYNQTWKKKKSRHGISLDESDDEDYTVIFDENSFSYKIISVNDLKETYSDDKPLSPNPTVDYFDDLDYFKNFENEFPAIVYNNGLTSKSDLGIKPLVNSECIDEFNLIDETSLSEYDEEIFSRFNDLFNDIHPDDLKSEKDDVNMIRKLKKDRAVRLRMVYSGEGQQVFVSHAWRRLFEIRERQQAAAAGASEADEADQAAEEAASEIPAPAQAPPLPPPAPQPRTMSQRIERLEEELMDASGQTYQPFDCTLIGSSGLSFRRRVRPSTGDASTSVAPHTDAQPDP</sequence>
<feature type="region of interest" description="Disordered" evidence="1">
    <location>
        <begin position="198"/>
        <end position="259"/>
    </location>
</feature>
<keyword evidence="3" id="KW-1185">Reference proteome</keyword>
<evidence type="ECO:0000313" key="2">
    <source>
        <dbReference type="EMBL" id="GJT67941.1"/>
    </source>
</evidence>
<feature type="compositionally biased region" description="Acidic residues" evidence="1">
    <location>
        <begin position="203"/>
        <end position="215"/>
    </location>
</feature>
<dbReference type="Proteomes" id="UP001151760">
    <property type="component" value="Unassembled WGS sequence"/>
</dbReference>
<feature type="compositionally biased region" description="Pro residues" evidence="1">
    <location>
        <begin position="222"/>
        <end position="233"/>
    </location>
</feature>
<accession>A0ABQ5FX38</accession>
<organism evidence="2 3">
    <name type="scientific">Tanacetum coccineum</name>
    <dbReference type="NCBI Taxonomy" id="301880"/>
    <lineage>
        <taxon>Eukaryota</taxon>
        <taxon>Viridiplantae</taxon>
        <taxon>Streptophyta</taxon>
        <taxon>Embryophyta</taxon>
        <taxon>Tracheophyta</taxon>
        <taxon>Spermatophyta</taxon>
        <taxon>Magnoliopsida</taxon>
        <taxon>eudicotyledons</taxon>
        <taxon>Gunneridae</taxon>
        <taxon>Pentapetalae</taxon>
        <taxon>asterids</taxon>
        <taxon>campanulids</taxon>
        <taxon>Asterales</taxon>
        <taxon>Asteraceae</taxon>
        <taxon>Asteroideae</taxon>
        <taxon>Anthemideae</taxon>
        <taxon>Anthemidinae</taxon>
        <taxon>Tanacetum</taxon>
    </lineage>
</organism>
<reference evidence="2" key="1">
    <citation type="journal article" date="2022" name="Int. J. Mol. Sci.">
        <title>Draft Genome of Tanacetum Coccineum: Genomic Comparison of Closely Related Tanacetum-Family Plants.</title>
        <authorList>
            <person name="Yamashiro T."/>
            <person name="Shiraishi A."/>
            <person name="Nakayama K."/>
            <person name="Satake H."/>
        </authorList>
    </citation>
    <scope>NUCLEOTIDE SEQUENCE</scope>
</reference>
<comment type="caution">
    <text evidence="2">The sequence shown here is derived from an EMBL/GenBank/DDBJ whole genome shotgun (WGS) entry which is preliminary data.</text>
</comment>
<name>A0ABQ5FX38_9ASTR</name>
<proteinExistence type="predicted"/>
<gene>
    <name evidence="2" type="ORF">Tco_1019421</name>
</gene>
<dbReference type="EMBL" id="BQNB010017853">
    <property type="protein sequence ID" value="GJT67941.1"/>
    <property type="molecule type" value="Genomic_DNA"/>
</dbReference>
<protein>
    <submittedName>
        <fullName evidence="2">Uncharacterized protein</fullName>
    </submittedName>
</protein>
<evidence type="ECO:0000313" key="3">
    <source>
        <dbReference type="Proteomes" id="UP001151760"/>
    </source>
</evidence>
<reference evidence="2" key="2">
    <citation type="submission" date="2022-01" db="EMBL/GenBank/DDBJ databases">
        <authorList>
            <person name="Yamashiro T."/>
            <person name="Shiraishi A."/>
            <person name="Satake H."/>
            <person name="Nakayama K."/>
        </authorList>
    </citation>
    <scope>NUCLEOTIDE SEQUENCE</scope>
</reference>